<dbReference type="EMBL" id="PVWQ01000018">
    <property type="protein sequence ID" value="RDW60348.1"/>
    <property type="molecule type" value="Genomic_DNA"/>
</dbReference>
<feature type="compositionally biased region" description="Acidic residues" evidence="2">
    <location>
        <begin position="76"/>
        <end position="85"/>
    </location>
</feature>
<keyword evidence="1" id="KW-0175">Coiled coil</keyword>
<evidence type="ECO:0000313" key="4">
    <source>
        <dbReference type="Proteomes" id="UP000256690"/>
    </source>
</evidence>
<feature type="coiled-coil region" evidence="1">
    <location>
        <begin position="190"/>
        <end position="217"/>
    </location>
</feature>
<name>A0A3D8QFB0_9EURO</name>
<dbReference type="RefSeq" id="XP_026598460.1">
    <property type="nucleotide sequence ID" value="XM_026752822.1"/>
</dbReference>
<feature type="compositionally biased region" description="Low complexity" evidence="2">
    <location>
        <begin position="23"/>
        <end position="39"/>
    </location>
</feature>
<evidence type="ECO:0000313" key="3">
    <source>
        <dbReference type="EMBL" id="RDW60348.1"/>
    </source>
</evidence>
<keyword evidence="4" id="KW-1185">Reference proteome</keyword>
<organism evidence="3 4">
    <name type="scientific">Aspergillus mulundensis</name>
    <dbReference type="NCBI Taxonomy" id="1810919"/>
    <lineage>
        <taxon>Eukaryota</taxon>
        <taxon>Fungi</taxon>
        <taxon>Dikarya</taxon>
        <taxon>Ascomycota</taxon>
        <taxon>Pezizomycotina</taxon>
        <taxon>Eurotiomycetes</taxon>
        <taxon>Eurotiomycetidae</taxon>
        <taxon>Eurotiales</taxon>
        <taxon>Aspergillaceae</taxon>
        <taxon>Aspergillus</taxon>
        <taxon>Aspergillus subgen. Nidulantes</taxon>
    </lineage>
</organism>
<evidence type="ECO:0000256" key="1">
    <source>
        <dbReference type="SAM" id="Coils"/>
    </source>
</evidence>
<feature type="coiled-coil region" evidence="1">
    <location>
        <begin position="131"/>
        <end position="165"/>
    </location>
</feature>
<protein>
    <submittedName>
        <fullName evidence="3">Uncharacterized protein</fullName>
    </submittedName>
</protein>
<gene>
    <name evidence="3" type="ORF">DSM5745_10806</name>
</gene>
<accession>A0A3D8QFB0</accession>
<dbReference type="AlphaFoldDB" id="A0A3D8QFB0"/>
<sequence length="463" mass="52294">MSLIPSVHRRPASAASVSFPSQRYVSAASTVSRSSASSGDSRHVPSKLPTATRLVSMSKNEVSENRFNPEDVPSSDAEEQEDGTDDSPLVKEIKDLEIYKRKAISAERELIVALKGKAKLEAEVKTMGDWLNTIEKELPKLRQDLRLSEQALADERERRANLESKSDVMASHLKAYDEAQAWNGDSKQTVTTLRSQLDAVKEENSNLEQAVIQHLTDKDHLKTELRELSLKHELVLKEREETEALYIKVLDERRILEERCGQVDALLESVGDVSATLEDIKLQQKATDDRVIDMESKQQEEREQLQREHLDIVNQYNAHLSSVQEIEANYAKQNSDLRSHIVMLQSELHRRDNAPEIDNALGDQLETMTTSFKYLATQLEKLIENRDHPVRDSLEQLRSELTEAFAALNDIWLQPVVDQGAVKEIQDECQTSNPDLVAGSDAQPTGRVPLGFLRKKGTMESHM</sequence>
<evidence type="ECO:0000256" key="2">
    <source>
        <dbReference type="SAM" id="MobiDB-lite"/>
    </source>
</evidence>
<reference evidence="3 4" key="1">
    <citation type="journal article" date="2018" name="IMA Fungus">
        <title>IMA Genome-F 9: Draft genome sequence of Annulohypoxylon stygium, Aspergillus mulundensis, Berkeleyomyces basicola (syn. Thielaviopsis basicola), Ceratocystis smalleyi, two Cercospora beticola strains, Coleophoma cylindrospora, Fusarium fracticaudum, Phialophora cf. hyalina, and Morchella septimelata.</title>
        <authorList>
            <person name="Wingfield B.D."/>
            <person name="Bills G.F."/>
            <person name="Dong Y."/>
            <person name="Huang W."/>
            <person name="Nel W.J."/>
            <person name="Swalarsk-Parry B.S."/>
            <person name="Vaghefi N."/>
            <person name="Wilken P.M."/>
            <person name="An Z."/>
            <person name="de Beer Z.W."/>
            <person name="De Vos L."/>
            <person name="Chen L."/>
            <person name="Duong T.A."/>
            <person name="Gao Y."/>
            <person name="Hammerbacher A."/>
            <person name="Kikkert J.R."/>
            <person name="Li Y."/>
            <person name="Li H."/>
            <person name="Li K."/>
            <person name="Li Q."/>
            <person name="Liu X."/>
            <person name="Ma X."/>
            <person name="Naidoo K."/>
            <person name="Pethybridge S.J."/>
            <person name="Sun J."/>
            <person name="Steenkamp E.T."/>
            <person name="van der Nest M.A."/>
            <person name="van Wyk S."/>
            <person name="Wingfield M.J."/>
            <person name="Xiong C."/>
            <person name="Yue Q."/>
            <person name="Zhang X."/>
        </authorList>
    </citation>
    <scope>NUCLEOTIDE SEQUENCE [LARGE SCALE GENOMIC DNA]</scope>
    <source>
        <strain evidence="3 4">DSM 5745</strain>
    </source>
</reference>
<dbReference type="GeneID" id="38121176"/>
<proteinExistence type="predicted"/>
<feature type="region of interest" description="Disordered" evidence="2">
    <location>
        <begin position="1"/>
        <end position="88"/>
    </location>
</feature>
<dbReference type="Proteomes" id="UP000256690">
    <property type="component" value="Unassembled WGS sequence"/>
</dbReference>
<comment type="caution">
    <text evidence="3">The sequence shown here is derived from an EMBL/GenBank/DDBJ whole genome shotgun (WGS) entry which is preliminary data.</text>
</comment>